<evidence type="ECO:0000256" key="1">
    <source>
        <dbReference type="SAM" id="MobiDB-lite"/>
    </source>
</evidence>
<keyword evidence="3" id="KW-1185">Reference proteome</keyword>
<protein>
    <submittedName>
        <fullName evidence="2">Uncharacterized protein</fullName>
    </submittedName>
</protein>
<dbReference type="AlphaFoldDB" id="A0A9D4PJ95"/>
<sequence>MDVQRNSERRKTRAAALLLRATEVPGDGCLVDIVQYNNSDSFSVVLINHMGSTVNIASVRSSSSCAEKQVSLAVMADKHVSIFKDSRAAIRAFSVRTVCKEACRIPKGKIIATHTFTWFPAHIGSIVGGSTNLTELAHSKARGLAFRDHEELPRRPAVGENRDQPTPHNDVTQHFYLGQRDFFLTRSYLERRH</sequence>
<gene>
    <name evidence="2" type="ORF">HPB52_005320</name>
</gene>
<dbReference type="Proteomes" id="UP000821837">
    <property type="component" value="Unassembled WGS sequence"/>
</dbReference>
<feature type="region of interest" description="Disordered" evidence="1">
    <location>
        <begin position="148"/>
        <end position="171"/>
    </location>
</feature>
<organism evidence="2 3">
    <name type="scientific">Rhipicephalus sanguineus</name>
    <name type="common">Brown dog tick</name>
    <name type="synonym">Ixodes sanguineus</name>
    <dbReference type="NCBI Taxonomy" id="34632"/>
    <lineage>
        <taxon>Eukaryota</taxon>
        <taxon>Metazoa</taxon>
        <taxon>Ecdysozoa</taxon>
        <taxon>Arthropoda</taxon>
        <taxon>Chelicerata</taxon>
        <taxon>Arachnida</taxon>
        <taxon>Acari</taxon>
        <taxon>Parasitiformes</taxon>
        <taxon>Ixodida</taxon>
        <taxon>Ixodoidea</taxon>
        <taxon>Ixodidae</taxon>
        <taxon>Rhipicephalinae</taxon>
        <taxon>Rhipicephalus</taxon>
        <taxon>Rhipicephalus</taxon>
    </lineage>
</organism>
<dbReference type="EMBL" id="JABSTV010001253">
    <property type="protein sequence ID" value="KAH7943100.1"/>
    <property type="molecule type" value="Genomic_DNA"/>
</dbReference>
<accession>A0A9D4PJ95</accession>
<reference evidence="2" key="2">
    <citation type="submission" date="2021-09" db="EMBL/GenBank/DDBJ databases">
        <authorList>
            <person name="Jia N."/>
            <person name="Wang J."/>
            <person name="Shi W."/>
            <person name="Du L."/>
            <person name="Sun Y."/>
            <person name="Zhan W."/>
            <person name="Jiang J."/>
            <person name="Wang Q."/>
            <person name="Zhang B."/>
            <person name="Ji P."/>
            <person name="Sakyi L.B."/>
            <person name="Cui X."/>
            <person name="Yuan T."/>
            <person name="Jiang B."/>
            <person name="Yang W."/>
            <person name="Lam T.T.-Y."/>
            <person name="Chang Q."/>
            <person name="Ding S."/>
            <person name="Wang X."/>
            <person name="Zhu J."/>
            <person name="Ruan X."/>
            <person name="Zhao L."/>
            <person name="Wei J."/>
            <person name="Que T."/>
            <person name="Du C."/>
            <person name="Cheng J."/>
            <person name="Dai P."/>
            <person name="Han X."/>
            <person name="Huang E."/>
            <person name="Gao Y."/>
            <person name="Liu J."/>
            <person name="Shao H."/>
            <person name="Ye R."/>
            <person name="Li L."/>
            <person name="Wei W."/>
            <person name="Wang X."/>
            <person name="Wang C."/>
            <person name="Huo Q."/>
            <person name="Li W."/>
            <person name="Guo W."/>
            <person name="Chen H."/>
            <person name="Chen S."/>
            <person name="Zhou L."/>
            <person name="Zhou L."/>
            <person name="Ni X."/>
            <person name="Tian J."/>
            <person name="Zhou Y."/>
            <person name="Sheng Y."/>
            <person name="Liu T."/>
            <person name="Pan Y."/>
            <person name="Xia L."/>
            <person name="Li J."/>
            <person name="Zhao F."/>
            <person name="Cao W."/>
        </authorList>
    </citation>
    <scope>NUCLEOTIDE SEQUENCE</scope>
    <source>
        <strain evidence="2">Rsan-2018</strain>
        <tissue evidence="2">Larvae</tissue>
    </source>
</reference>
<evidence type="ECO:0000313" key="2">
    <source>
        <dbReference type="EMBL" id="KAH7943100.1"/>
    </source>
</evidence>
<reference evidence="2" key="1">
    <citation type="journal article" date="2020" name="Cell">
        <title>Large-Scale Comparative Analyses of Tick Genomes Elucidate Their Genetic Diversity and Vector Capacities.</title>
        <authorList>
            <consortium name="Tick Genome and Microbiome Consortium (TIGMIC)"/>
            <person name="Jia N."/>
            <person name="Wang J."/>
            <person name="Shi W."/>
            <person name="Du L."/>
            <person name="Sun Y."/>
            <person name="Zhan W."/>
            <person name="Jiang J.F."/>
            <person name="Wang Q."/>
            <person name="Zhang B."/>
            <person name="Ji P."/>
            <person name="Bell-Sakyi L."/>
            <person name="Cui X.M."/>
            <person name="Yuan T.T."/>
            <person name="Jiang B.G."/>
            <person name="Yang W.F."/>
            <person name="Lam T.T."/>
            <person name="Chang Q.C."/>
            <person name="Ding S.J."/>
            <person name="Wang X.J."/>
            <person name="Zhu J.G."/>
            <person name="Ruan X.D."/>
            <person name="Zhao L."/>
            <person name="Wei J.T."/>
            <person name="Ye R.Z."/>
            <person name="Que T.C."/>
            <person name="Du C.H."/>
            <person name="Zhou Y.H."/>
            <person name="Cheng J.X."/>
            <person name="Dai P.F."/>
            <person name="Guo W.B."/>
            <person name="Han X.H."/>
            <person name="Huang E.J."/>
            <person name="Li L.F."/>
            <person name="Wei W."/>
            <person name="Gao Y.C."/>
            <person name="Liu J.Z."/>
            <person name="Shao H.Z."/>
            <person name="Wang X."/>
            <person name="Wang C.C."/>
            <person name="Yang T.C."/>
            <person name="Huo Q.B."/>
            <person name="Li W."/>
            <person name="Chen H.Y."/>
            <person name="Chen S.E."/>
            <person name="Zhou L.G."/>
            <person name="Ni X.B."/>
            <person name="Tian J.H."/>
            <person name="Sheng Y."/>
            <person name="Liu T."/>
            <person name="Pan Y.S."/>
            <person name="Xia L.Y."/>
            <person name="Li J."/>
            <person name="Zhao F."/>
            <person name="Cao W.C."/>
        </authorList>
    </citation>
    <scope>NUCLEOTIDE SEQUENCE</scope>
    <source>
        <strain evidence="2">Rsan-2018</strain>
    </source>
</reference>
<name>A0A9D4PJ95_RHISA</name>
<evidence type="ECO:0000313" key="3">
    <source>
        <dbReference type="Proteomes" id="UP000821837"/>
    </source>
</evidence>
<dbReference type="VEuPathDB" id="VectorBase:RSAN_036105"/>
<proteinExistence type="predicted"/>
<comment type="caution">
    <text evidence="2">The sequence shown here is derived from an EMBL/GenBank/DDBJ whole genome shotgun (WGS) entry which is preliminary data.</text>
</comment>